<keyword evidence="2" id="KW-0235">DNA replication</keyword>
<dbReference type="Gene3D" id="3.60.21.50">
    <property type="match status" value="1"/>
</dbReference>
<proteinExistence type="inferred from homology"/>
<dbReference type="PANTHER" id="PTHR10416">
    <property type="entry name" value="DNA POLYMERASE DELTA SUBUNIT 2"/>
    <property type="match status" value="1"/>
</dbReference>
<comment type="caution">
    <text evidence="4">The sequence shown here is derived from an EMBL/GenBank/DDBJ whole genome shotgun (WGS) entry which is preliminary data.</text>
</comment>
<sequence>MRLALASGLRLGAGTTRRAELLLLQSYLLGSLGTAEDRSTAESLQVLLLAGGLHAEEEGEGAPKRRRFSTAAEAPAAQRADEADLFLAPLAQRLRLYVQTGEGDCGVSTFLPQRAMPRSIFPRSVRSGKLHLWPNPNSCCLGGLQVVGHAGQPLALALRHSSKGEKQMDWLLKSWQKQHLAPLWPELLMNKAEVAAPRRAAAPNAFNIDLSPEAEKVLLFSGNSKSAEWELIAGEESASPLGQKDVLSVCIPSFQEEPCILLVDSQALAPCTDLVGGWHQVNQSQRFKQPKLRACSPQLAAACVGQVQMELQGRNSQVGEARANSVEG</sequence>
<reference evidence="4 5" key="1">
    <citation type="submission" date="2024-02" db="EMBL/GenBank/DDBJ databases">
        <authorList>
            <person name="Chen Y."/>
            <person name="Shah S."/>
            <person name="Dougan E. K."/>
            <person name="Thang M."/>
            <person name="Chan C."/>
        </authorList>
    </citation>
    <scope>NUCLEOTIDE SEQUENCE [LARGE SCALE GENOMIC DNA]</scope>
</reference>
<gene>
    <name evidence="4" type="ORF">CCMP2556_LOCUS29398</name>
</gene>
<dbReference type="PANTHER" id="PTHR10416:SF0">
    <property type="entry name" value="DNA POLYMERASE DELTA SUBUNIT 2"/>
    <property type="match status" value="1"/>
</dbReference>
<protein>
    <recommendedName>
        <fullName evidence="3">DNA polymerase alpha/delta/epsilon subunit B domain-containing protein</fullName>
    </recommendedName>
</protein>
<evidence type="ECO:0000256" key="1">
    <source>
        <dbReference type="ARBA" id="ARBA00006035"/>
    </source>
</evidence>
<keyword evidence="5" id="KW-1185">Reference proteome</keyword>
<dbReference type="InterPro" id="IPR007185">
    <property type="entry name" value="DNA_pol_a/d/e_bsu"/>
</dbReference>
<organism evidence="4 5">
    <name type="scientific">Durusdinium trenchii</name>
    <dbReference type="NCBI Taxonomy" id="1381693"/>
    <lineage>
        <taxon>Eukaryota</taxon>
        <taxon>Sar</taxon>
        <taxon>Alveolata</taxon>
        <taxon>Dinophyceae</taxon>
        <taxon>Suessiales</taxon>
        <taxon>Symbiodiniaceae</taxon>
        <taxon>Durusdinium</taxon>
    </lineage>
</organism>
<evidence type="ECO:0000259" key="3">
    <source>
        <dbReference type="Pfam" id="PF04042"/>
    </source>
</evidence>
<evidence type="ECO:0000256" key="2">
    <source>
        <dbReference type="ARBA" id="ARBA00022705"/>
    </source>
</evidence>
<comment type="similarity">
    <text evidence="1">Belongs to the DNA polymerase delta/II small subunit family.</text>
</comment>
<name>A0ABP0N7Z7_9DINO</name>
<accession>A0ABP0N7Z7</accession>
<evidence type="ECO:0000313" key="5">
    <source>
        <dbReference type="Proteomes" id="UP001642484"/>
    </source>
</evidence>
<dbReference type="Pfam" id="PF04042">
    <property type="entry name" value="DNA_pol_E_B"/>
    <property type="match status" value="1"/>
</dbReference>
<evidence type="ECO:0000313" key="4">
    <source>
        <dbReference type="EMBL" id="CAK9059706.1"/>
    </source>
</evidence>
<dbReference type="Proteomes" id="UP001642484">
    <property type="component" value="Unassembled WGS sequence"/>
</dbReference>
<dbReference type="EMBL" id="CAXAMN010021451">
    <property type="protein sequence ID" value="CAK9059706.1"/>
    <property type="molecule type" value="Genomic_DNA"/>
</dbReference>
<feature type="domain" description="DNA polymerase alpha/delta/epsilon subunit B" evidence="3">
    <location>
        <begin position="4"/>
        <end position="189"/>
    </location>
</feature>
<dbReference type="InterPro" id="IPR024826">
    <property type="entry name" value="DNA_pol_delta/II_ssu"/>
</dbReference>